<dbReference type="Proteomes" id="UP001208620">
    <property type="component" value="Unassembled WGS sequence"/>
</dbReference>
<dbReference type="AlphaFoldDB" id="A0AAW5UFI1"/>
<accession>A0AAW5UFI1</accession>
<protein>
    <submittedName>
        <fullName evidence="2">Uncharacterized protein</fullName>
    </submittedName>
</protein>
<proteinExistence type="predicted"/>
<reference evidence="2" key="1">
    <citation type="submission" date="2022-11" db="EMBL/GenBank/DDBJ databases">
        <title>Genomic repertoires linked with pathogenic potency of arthritogenic Prevotella copri isolated from the gut of rheumatoid arthritis patients.</title>
        <authorList>
            <person name="Nii T."/>
            <person name="Maeda Y."/>
            <person name="Motooka D."/>
            <person name="Naito M."/>
            <person name="Matsumoto Y."/>
            <person name="Ogawa T."/>
            <person name="Oguro-Igashira E."/>
            <person name="Kishikawa T."/>
            <person name="Yamashita M."/>
            <person name="Koizumi S."/>
            <person name="Kurakawa T."/>
            <person name="Okumura R."/>
            <person name="Kayama H."/>
            <person name="Murakami M."/>
            <person name="Sakaguchi T."/>
            <person name="Das B."/>
            <person name="Nakamura S."/>
            <person name="Okada Y."/>
            <person name="Kumanogoh A."/>
            <person name="Takeda K."/>
        </authorList>
    </citation>
    <scope>NUCLEOTIDE SEQUENCE</scope>
    <source>
        <strain evidence="2">H105_2-2</strain>
    </source>
</reference>
<sequence length="172" mass="19103">MKKILFIFVALISMLAMTSCDDKEKCVGNWVSESFSEDGFRGNLYLDLMENGKATLTIEGAGNVEEEGVNMKIGMTAKVGGKWDASMGFLDLDFDPNKVKCSIDKIDTGDSDVNALIQLALSDPDTKKEMLEELKGELNVEDFNGSVEIEFDGDDVMKLTDDDDVIMKFRRM</sequence>
<organism evidence="2 3">
    <name type="scientific">Segatella copri</name>
    <dbReference type="NCBI Taxonomy" id="165179"/>
    <lineage>
        <taxon>Bacteria</taxon>
        <taxon>Pseudomonadati</taxon>
        <taxon>Bacteroidota</taxon>
        <taxon>Bacteroidia</taxon>
        <taxon>Bacteroidales</taxon>
        <taxon>Prevotellaceae</taxon>
        <taxon>Segatella</taxon>
    </lineage>
</organism>
<comment type="caution">
    <text evidence="2">The sequence shown here is derived from an EMBL/GenBank/DDBJ whole genome shotgun (WGS) entry which is preliminary data.</text>
</comment>
<name>A0AAW5UFI1_9BACT</name>
<gene>
    <name evidence="2" type="ORF">ONT01_07315</name>
</gene>
<evidence type="ECO:0000313" key="2">
    <source>
        <dbReference type="EMBL" id="MCW4137587.1"/>
    </source>
</evidence>
<feature type="chain" id="PRO_5043812192" evidence="1">
    <location>
        <begin position="19"/>
        <end position="172"/>
    </location>
</feature>
<feature type="signal peptide" evidence="1">
    <location>
        <begin position="1"/>
        <end position="18"/>
    </location>
</feature>
<keyword evidence="1" id="KW-0732">Signal</keyword>
<dbReference type="PROSITE" id="PS51257">
    <property type="entry name" value="PROKAR_LIPOPROTEIN"/>
    <property type="match status" value="1"/>
</dbReference>
<dbReference type="EMBL" id="JAPDVD010000001">
    <property type="protein sequence ID" value="MCW4137587.1"/>
    <property type="molecule type" value="Genomic_DNA"/>
</dbReference>
<evidence type="ECO:0000313" key="3">
    <source>
        <dbReference type="Proteomes" id="UP001208620"/>
    </source>
</evidence>
<evidence type="ECO:0000256" key="1">
    <source>
        <dbReference type="SAM" id="SignalP"/>
    </source>
</evidence>
<dbReference type="RefSeq" id="WP_264948811.1">
    <property type="nucleotide sequence ID" value="NZ_JAPDVB010000001.1"/>
</dbReference>